<sequence length="122" mass="13242">MRRLLVALSIVGGLLFASAPVAAQTELKVGMLVKAAPGDQFFCTTEADVQKALKLRAQGGMSRFDLHKALYKFVCLALPESQSHRIVAITPGAIEFVNSASKADTPSLWTDRYAFVPYSPTR</sequence>
<organism evidence="2 3">
    <name type="scientific">Variovorax guangxiensis</name>
    <dbReference type="NCBI Taxonomy" id="1775474"/>
    <lineage>
        <taxon>Bacteria</taxon>
        <taxon>Pseudomonadati</taxon>
        <taxon>Pseudomonadota</taxon>
        <taxon>Betaproteobacteria</taxon>
        <taxon>Burkholderiales</taxon>
        <taxon>Comamonadaceae</taxon>
        <taxon>Variovorax</taxon>
    </lineage>
</organism>
<reference evidence="2 3" key="1">
    <citation type="submission" date="2020-08" db="EMBL/GenBank/DDBJ databases">
        <title>Genomic Encyclopedia of Type Strains, Phase IV (KMG-V): Genome sequencing to study the core and pangenomes of soil and plant-associated prokaryotes.</title>
        <authorList>
            <person name="Whitman W."/>
        </authorList>
    </citation>
    <scope>NUCLEOTIDE SEQUENCE [LARGE SCALE GENOMIC DNA]</scope>
    <source>
        <strain evidence="2 3">34/80</strain>
    </source>
</reference>
<keyword evidence="1" id="KW-0732">Signal</keyword>
<dbReference type="EMBL" id="JACIFZ010000010">
    <property type="protein sequence ID" value="MBB4225170.1"/>
    <property type="molecule type" value="Genomic_DNA"/>
</dbReference>
<proteinExistence type="predicted"/>
<dbReference type="Proteomes" id="UP000524450">
    <property type="component" value="Unassembled WGS sequence"/>
</dbReference>
<accession>A0A840G0A9</accession>
<evidence type="ECO:0000313" key="3">
    <source>
        <dbReference type="Proteomes" id="UP000524450"/>
    </source>
</evidence>
<evidence type="ECO:0000313" key="2">
    <source>
        <dbReference type="EMBL" id="MBB4225170.1"/>
    </source>
</evidence>
<protein>
    <submittedName>
        <fullName evidence="2">Uncharacterized protein</fullName>
    </submittedName>
</protein>
<feature type="signal peptide" evidence="1">
    <location>
        <begin position="1"/>
        <end position="23"/>
    </location>
</feature>
<feature type="chain" id="PRO_5032490798" evidence="1">
    <location>
        <begin position="24"/>
        <end position="122"/>
    </location>
</feature>
<name>A0A840G0A9_9BURK</name>
<evidence type="ECO:0000256" key="1">
    <source>
        <dbReference type="SAM" id="SignalP"/>
    </source>
</evidence>
<dbReference type="RefSeq" id="WP_184641995.1">
    <property type="nucleotide sequence ID" value="NZ_JACIFZ010000010.1"/>
</dbReference>
<comment type="caution">
    <text evidence="2">The sequence shown here is derived from an EMBL/GenBank/DDBJ whole genome shotgun (WGS) entry which is preliminary data.</text>
</comment>
<dbReference type="AlphaFoldDB" id="A0A840G0A9"/>
<gene>
    <name evidence="2" type="ORF">GGD71_005979</name>
</gene>